<proteinExistence type="predicted"/>
<feature type="signal peptide" evidence="1">
    <location>
        <begin position="1"/>
        <end position="25"/>
    </location>
</feature>
<evidence type="ECO:0000313" key="2">
    <source>
        <dbReference type="EMBL" id="KAA5541330.1"/>
    </source>
</evidence>
<keyword evidence="1" id="KW-0732">Signal</keyword>
<dbReference type="RefSeq" id="WP_150077713.1">
    <property type="nucleotide sequence ID" value="NZ_VWOX01000010.1"/>
</dbReference>
<evidence type="ECO:0000256" key="1">
    <source>
        <dbReference type="SAM" id="SignalP"/>
    </source>
</evidence>
<accession>A0A5M6D410</accession>
<name>A0A5M6D410_9BACT</name>
<gene>
    <name evidence="2" type="ORF">FYK55_17285</name>
</gene>
<evidence type="ECO:0000313" key="3">
    <source>
        <dbReference type="Proteomes" id="UP000324479"/>
    </source>
</evidence>
<dbReference type="EMBL" id="VWOX01000010">
    <property type="protein sequence ID" value="KAA5541330.1"/>
    <property type="molecule type" value="Genomic_DNA"/>
</dbReference>
<organism evidence="2 3">
    <name type="scientific">Roseiconus nitratireducens</name>
    <dbReference type="NCBI Taxonomy" id="2605748"/>
    <lineage>
        <taxon>Bacteria</taxon>
        <taxon>Pseudomonadati</taxon>
        <taxon>Planctomycetota</taxon>
        <taxon>Planctomycetia</taxon>
        <taxon>Pirellulales</taxon>
        <taxon>Pirellulaceae</taxon>
        <taxon>Roseiconus</taxon>
    </lineage>
</organism>
<reference evidence="2 3" key="1">
    <citation type="submission" date="2019-08" db="EMBL/GenBank/DDBJ databases">
        <authorList>
            <person name="Dhanesh K."/>
            <person name="Kumar G."/>
            <person name="Sasikala C."/>
            <person name="Venkata Ramana C."/>
        </authorList>
    </citation>
    <scope>NUCLEOTIDE SEQUENCE [LARGE SCALE GENOMIC DNA]</scope>
    <source>
        <strain evidence="2 3">JC645</strain>
    </source>
</reference>
<dbReference type="Proteomes" id="UP000324479">
    <property type="component" value="Unassembled WGS sequence"/>
</dbReference>
<dbReference type="AlphaFoldDB" id="A0A5M6D410"/>
<feature type="chain" id="PRO_5024291912" evidence="1">
    <location>
        <begin position="26"/>
        <end position="280"/>
    </location>
</feature>
<keyword evidence="3" id="KW-1185">Reference proteome</keyword>
<protein>
    <submittedName>
        <fullName evidence="2">Uncharacterized protein</fullName>
    </submittedName>
</protein>
<comment type="caution">
    <text evidence="2">The sequence shown here is derived from an EMBL/GenBank/DDBJ whole genome shotgun (WGS) entry which is preliminary data.</text>
</comment>
<sequence length="280" mass="29812">MKGVYRLHWIAVLLAASGISQTASGQELVPAIVEDSAAVQSDRTLAEATPIEIDGGQTSTAPISGEWGYTPSEEFVIPPLESSDPIVSSEADSAVASQPSAPHVATSCRCQEAGHASCRGDCHRLLDPSRYRRDPCSFRPFGDAVQSAFGAQIANGQADRTVLYQYDFIQGTASLNRRGFVELVEIAERLMETPLQMVIETTGNLELDAARRANVLGYLAEMPYPIGPERVITAIPQVPSLDGIDAILTHQRLLQLAPLGNDAGGGSVITGLPIFGDTQP</sequence>